<dbReference type="GO" id="GO:0005654">
    <property type="term" value="C:nucleoplasm"/>
    <property type="evidence" value="ECO:0007669"/>
    <property type="project" value="UniProtKB-SubCell"/>
</dbReference>
<dbReference type="PANTHER" id="PTHR14211:SF7">
    <property type="entry name" value="RIBOSOME BIOGENESIS PROTEIN NOP53"/>
    <property type="match status" value="1"/>
</dbReference>
<feature type="region of interest" description="Disordered" evidence="7">
    <location>
        <begin position="231"/>
        <end position="271"/>
    </location>
</feature>
<comment type="similarity">
    <text evidence="3">Belongs to the NOP53 family.</text>
</comment>
<evidence type="ECO:0000313" key="8">
    <source>
        <dbReference type="EMBL" id="CAD9240106.1"/>
    </source>
</evidence>
<keyword evidence="6" id="KW-0539">Nucleus</keyword>
<dbReference type="GO" id="GO:0008097">
    <property type="term" value="F:5S rRNA binding"/>
    <property type="evidence" value="ECO:0007669"/>
    <property type="project" value="TreeGrafter"/>
</dbReference>
<evidence type="ECO:0000256" key="6">
    <source>
        <dbReference type="ARBA" id="ARBA00023242"/>
    </source>
</evidence>
<dbReference type="GO" id="GO:0005730">
    <property type="term" value="C:nucleolus"/>
    <property type="evidence" value="ECO:0007669"/>
    <property type="project" value="UniProtKB-SubCell"/>
</dbReference>
<evidence type="ECO:0000256" key="5">
    <source>
        <dbReference type="ARBA" id="ARBA00022517"/>
    </source>
</evidence>
<keyword evidence="5" id="KW-0690">Ribosome biogenesis</keyword>
<protein>
    <recommendedName>
        <fullName evidence="4">Ribosome biogenesis protein NOP53</fullName>
    </recommendedName>
</protein>
<dbReference type="InterPro" id="IPR011687">
    <property type="entry name" value="Nop53/GLTSCR2"/>
</dbReference>
<feature type="region of interest" description="Disordered" evidence="7">
    <location>
        <begin position="365"/>
        <end position="384"/>
    </location>
</feature>
<name>A0A7S1TML1_9RHOD</name>
<dbReference type="PANTHER" id="PTHR14211">
    <property type="entry name" value="GLIOMA SUPPRESSOR CANDIDATE REGION GENE 2"/>
    <property type="match status" value="1"/>
</dbReference>
<comment type="subcellular location">
    <subcellularLocation>
        <location evidence="1">Nucleus</location>
        <location evidence="1">Nucleolus</location>
    </subcellularLocation>
    <subcellularLocation>
        <location evidence="2">Nucleus</location>
        <location evidence="2">Nucleoplasm</location>
    </subcellularLocation>
</comment>
<proteinExistence type="inferred from homology"/>
<dbReference type="GO" id="GO:0000027">
    <property type="term" value="P:ribosomal large subunit assembly"/>
    <property type="evidence" value="ECO:0007669"/>
    <property type="project" value="TreeGrafter"/>
</dbReference>
<dbReference type="AlphaFoldDB" id="A0A7S1TML1"/>
<dbReference type="GO" id="GO:0006364">
    <property type="term" value="P:rRNA processing"/>
    <property type="evidence" value="ECO:0007669"/>
    <property type="project" value="TreeGrafter"/>
</dbReference>
<evidence type="ECO:0000256" key="1">
    <source>
        <dbReference type="ARBA" id="ARBA00004604"/>
    </source>
</evidence>
<evidence type="ECO:0000256" key="7">
    <source>
        <dbReference type="SAM" id="MobiDB-lite"/>
    </source>
</evidence>
<dbReference type="Pfam" id="PF07767">
    <property type="entry name" value="Nop53"/>
    <property type="match status" value="1"/>
</dbReference>
<accession>A0A7S1TML1</accession>
<evidence type="ECO:0000256" key="4">
    <source>
        <dbReference type="ARBA" id="ARBA00018339"/>
    </source>
</evidence>
<evidence type="ECO:0000256" key="3">
    <source>
        <dbReference type="ARBA" id="ARBA00008838"/>
    </source>
</evidence>
<feature type="compositionally biased region" description="Basic and acidic residues" evidence="7">
    <location>
        <begin position="253"/>
        <end position="271"/>
    </location>
</feature>
<gene>
    <name evidence="8" type="ORF">EAUS1353_LOCUS1844</name>
</gene>
<reference evidence="8" key="1">
    <citation type="submission" date="2021-01" db="EMBL/GenBank/DDBJ databases">
        <authorList>
            <person name="Corre E."/>
            <person name="Pelletier E."/>
            <person name="Niang G."/>
            <person name="Scheremetjew M."/>
            <person name="Finn R."/>
            <person name="Kale V."/>
            <person name="Holt S."/>
            <person name="Cochrane G."/>
            <person name="Meng A."/>
            <person name="Brown T."/>
            <person name="Cohen L."/>
        </authorList>
    </citation>
    <scope>NUCLEOTIDE SEQUENCE</scope>
    <source>
        <strain evidence="8">CCMP3124</strain>
    </source>
</reference>
<organism evidence="8">
    <name type="scientific">Erythrolobus australicus</name>
    <dbReference type="NCBI Taxonomy" id="1077150"/>
    <lineage>
        <taxon>Eukaryota</taxon>
        <taxon>Rhodophyta</taxon>
        <taxon>Bangiophyceae</taxon>
        <taxon>Porphyridiales</taxon>
        <taxon>Porphyridiaceae</taxon>
        <taxon>Erythrolobus</taxon>
    </lineage>
</organism>
<dbReference type="EMBL" id="HBGI01002826">
    <property type="protein sequence ID" value="CAD9240106.1"/>
    <property type="molecule type" value="Transcribed_RNA"/>
</dbReference>
<sequence length="384" mass="42361">MGISGRERKRRVRGAALAEELAERATGRRAVERLFGAAVAESGGCGEEALFREDRKGLSETELREQELQAKVGSLKALRGARSRAKPHETARRSEAALLPNPNIKKLKAPALPRARLVKQSVRPAKVVGSGAARIERALVDLWDGEEASASVAESKSDGAPKQAVEKKYGICNGLSINPHRNAHQDVVAEAVADEVFKIEQDAIHQHRMRHNASEANDTLIATKTSLDLQLGRDSDSDASDDSALRHAPSKAPAERKSQSERNKQKRKTEERRLAALQTVEKQKLHDIEHAGAIAKKLRVTEKRRSEFQLAKSLKTAKLKRRVGGRTIPRQRVPLLLTSDLPSSMRRVPVASNGLLRERYIGLQETGRIEPQKPHRVNPSAHGR</sequence>
<evidence type="ECO:0000256" key="2">
    <source>
        <dbReference type="ARBA" id="ARBA00004642"/>
    </source>
</evidence>